<reference evidence="1" key="1">
    <citation type="submission" date="2019-11" db="EMBL/GenBank/DDBJ databases">
        <title>Nori genome reveals adaptations in red seaweeds to the harsh intertidal environment.</title>
        <authorList>
            <person name="Wang D."/>
            <person name="Mao Y."/>
        </authorList>
    </citation>
    <scope>NUCLEOTIDE SEQUENCE</scope>
    <source>
        <tissue evidence="1">Gametophyte</tissue>
    </source>
</reference>
<evidence type="ECO:0000313" key="2">
    <source>
        <dbReference type="Proteomes" id="UP000798662"/>
    </source>
</evidence>
<comment type="caution">
    <text evidence="1">The sequence shown here is derived from an EMBL/GenBank/DDBJ whole genome shotgun (WGS) entry which is preliminary data.</text>
</comment>
<dbReference type="EMBL" id="CM020618">
    <property type="protein sequence ID" value="KAK1859569.1"/>
    <property type="molecule type" value="Genomic_DNA"/>
</dbReference>
<name>A0ACC3BPB9_PYRYE</name>
<proteinExistence type="predicted"/>
<sequence>MPSSALFVPPTTALTRRPRRVPRPSRPSSLSGYATTRLRGVVATAGRPSPSPSTPPPGPPSASPLPRRILAVGEVLLDCFSSSPTTPFDAPTGWTVRPGGAPANVAAAAAALGAPASLLTAVGDDPDGEKLIAALTDAGVDVGGVQVVGGATTRRVYVRPLEGGAGGEGVFAGLNPRGVGGYADEQVELQAAEEVSAVEGKVAEGGLSATPPPPSPLAATVVENVGWLATGTLCLATPTTAAAVRAAAAAVHAAGGRVLVDVNWRPLFWADWCGPSPRTVVTEYVAAAADVVKLSAEEVEWLLDIPAADAVAAPERVLAALRAAQPRDGDAAAAAAARSAGVRLVLVTAGAAGAAYALGPSGSGRPAPPVTGRVAGVAAAAVDTTGAGDEFVGAFLAELLAADAAAVAAAGKSGSGGGDRGGGSGGNAGGDGGGGGDALDNPAVVDAAVRFATTAAAMVTEGVGAMAPQPGRAAVAARMVTAGVGEAASEC</sequence>
<dbReference type="Proteomes" id="UP000798662">
    <property type="component" value="Chromosome 1"/>
</dbReference>
<protein>
    <submittedName>
        <fullName evidence="1">Uncharacterized protein</fullName>
    </submittedName>
</protein>
<accession>A0ACC3BPB9</accession>
<gene>
    <name evidence="1" type="ORF">I4F81_002164</name>
</gene>
<organism evidence="1 2">
    <name type="scientific">Pyropia yezoensis</name>
    <name type="common">Susabi-nori</name>
    <name type="synonym">Porphyra yezoensis</name>
    <dbReference type="NCBI Taxonomy" id="2788"/>
    <lineage>
        <taxon>Eukaryota</taxon>
        <taxon>Rhodophyta</taxon>
        <taxon>Bangiophyceae</taxon>
        <taxon>Bangiales</taxon>
        <taxon>Bangiaceae</taxon>
        <taxon>Pyropia</taxon>
    </lineage>
</organism>
<keyword evidence="2" id="KW-1185">Reference proteome</keyword>
<evidence type="ECO:0000313" key="1">
    <source>
        <dbReference type="EMBL" id="KAK1859569.1"/>
    </source>
</evidence>